<evidence type="ECO:0000256" key="1">
    <source>
        <dbReference type="ARBA" id="ARBA00023015"/>
    </source>
</evidence>
<protein>
    <submittedName>
        <fullName evidence="6">TetR/AcrR family transcriptional regulator</fullName>
    </submittedName>
</protein>
<organism evidence="6 7">
    <name type="scientific">Sphingomonas populi</name>
    <dbReference type="NCBI Taxonomy" id="2484750"/>
    <lineage>
        <taxon>Bacteria</taxon>
        <taxon>Pseudomonadati</taxon>
        <taxon>Pseudomonadota</taxon>
        <taxon>Alphaproteobacteria</taxon>
        <taxon>Sphingomonadales</taxon>
        <taxon>Sphingomonadaceae</taxon>
        <taxon>Sphingomonas</taxon>
    </lineage>
</organism>
<dbReference type="PRINTS" id="PR00455">
    <property type="entry name" value="HTHTETR"/>
</dbReference>
<dbReference type="Pfam" id="PF13305">
    <property type="entry name" value="TetR_C_33"/>
    <property type="match status" value="1"/>
</dbReference>
<accession>A0A4Q6XNF8</accession>
<dbReference type="Proteomes" id="UP000292085">
    <property type="component" value="Unassembled WGS sequence"/>
</dbReference>
<evidence type="ECO:0000313" key="7">
    <source>
        <dbReference type="Proteomes" id="UP000292085"/>
    </source>
</evidence>
<name>A0A4Q6XNF8_9SPHN</name>
<dbReference type="EMBL" id="SGIS01000037">
    <property type="protein sequence ID" value="RZF61155.1"/>
    <property type="molecule type" value="Genomic_DNA"/>
</dbReference>
<evidence type="ECO:0000256" key="4">
    <source>
        <dbReference type="PROSITE-ProRule" id="PRU00335"/>
    </source>
</evidence>
<feature type="domain" description="HTH tetR-type" evidence="5">
    <location>
        <begin position="11"/>
        <end position="71"/>
    </location>
</feature>
<dbReference type="Gene3D" id="1.10.357.10">
    <property type="entry name" value="Tetracycline Repressor, domain 2"/>
    <property type="match status" value="1"/>
</dbReference>
<comment type="caution">
    <text evidence="6">The sequence shown here is derived from an EMBL/GenBank/DDBJ whole genome shotgun (WGS) entry which is preliminary data.</text>
</comment>
<proteinExistence type="predicted"/>
<feature type="DNA-binding region" description="H-T-H motif" evidence="4">
    <location>
        <begin position="34"/>
        <end position="53"/>
    </location>
</feature>
<evidence type="ECO:0000259" key="5">
    <source>
        <dbReference type="PROSITE" id="PS50977"/>
    </source>
</evidence>
<dbReference type="PANTHER" id="PTHR30055">
    <property type="entry name" value="HTH-TYPE TRANSCRIPTIONAL REGULATOR RUTR"/>
    <property type="match status" value="1"/>
</dbReference>
<evidence type="ECO:0000256" key="3">
    <source>
        <dbReference type="ARBA" id="ARBA00023163"/>
    </source>
</evidence>
<keyword evidence="3" id="KW-0804">Transcription</keyword>
<evidence type="ECO:0000256" key="2">
    <source>
        <dbReference type="ARBA" id="ARBA00023125"/>
    </source>
</evidence>
<gene>
    <name evidence="6" type="ORF">EWE75_19320</name>
</gene>
<keyword evidence="2 4" id="KW-0238">DNA-binding</keyword>
<reference evidence="6 7" key="1">
    <citation type="submission" date="2019-02" db="EMBL/GenBank/DDBJ databases">
        <authorList>
            <person name="Li Y."/>
        </authorList>
    </citation>
    <scope>NUCLEOTIDE SEQUENCE [LARGE SCALE GENOMIC DNA]</scope>
    <source>
        <strain evidence="6 7">3-7</strain>
    </source>
</reference>
<dbReference type="RefSeq" id="WP_130159745.1">
    <property type="nucleotide sequence ID" value="NZ_SGIS01000037.1"/>
</dbReference>
<dbReference type="SUPFAM" id="SSF48498">
    <property type="entry name" value="Tetracyclin repressor-like, C-terminal domain"/>
    <property type="match status" value="1"/>
</dbReference>
<sequence length="200" mass="22218">MARGDGSYHREDLRSELLAAARQFVSDHGHEGLSVRKLAQIVGVSAGAPYHHFPDRRSLLLAVALEGYDEMNALGKRASDTAVPGRDQLFAMSHSFLVFAARHSRLFELMYESELTRPKVDPMIGIAQRKGFEILHEGVVTTLGADTQADVGVRVATLWSTIYGFALLRDRHMMAPHDEISEPRSERTADAIIWHAISNI</sequence>
<dbReference type="InterPro" id="IPR009057">
    <property type="entry name" value="Homeodomain-like_sf"/>
</dbReference>
<dbReference type="PROSITE" id="PS50977">
    <property type="entry name" value="HTH_TETR_2"/>
    <property type="match status" value="1"/>
</dbReference>
<dbReference type="OrthoDB" id="7056813at2"/>
<dbReference type="PANTHER" id="PTHR30055:SF220">
    <property type="entry name" value="TETR-FAMILY REGULATORY PROTEIN"/>
    <property type="match status" value="1"/>
</dbReference>
<keyword evidence="7" id="KW-1185">Reference proteome</keyword>
<dbReference type="GO" id="GO:0000976">
    <property type="term" value="F:transcription cis-regulatory region binding"/>
    <property type="evidence" value="ECO:0007669"/>
    <property type="project" value="TreeGrafter"/>
</dbReference>
<dbReference type="Pfam" id="PF00440">
    <property type="entry name" value="TetR_N"/>
    <property type="match status" value="1"/>
</dbReference>
<dbReference type="InterPro" id="IPR050109">
    <property type="entry name" value="HTH-type_TetR-like_transc_reg"/>
</dbReference>
<dbReference type="InterPro" id="IPR036271">
    <property type="entry name" value="Tet_transcr_reg_TetR-rel_C_sf"/>
</dbReference>
<dbReference type="InterPro" id="IPR001647">
    <property type="entry name" value="HTH_TetR"/>
</dbReference>
<keyword evidence="1" id="KW-0805">Transcription regulation</keyword>
<evidence type="ECO:0000313" key="6">
    <source>
        <dbReference type="EMBL" id="RZF61155.1"/>
    </source>
</evidence>
<dbReference type="InterPro" id="IPR025996">
    <property type="entry name" value="MT1864/Rv1816-like_C"/>
</dbReference>
<dbReference type="AlphaFoldDB" id="A0A4Q6XNF8"/>
<dbReference type="GO" id="GO:0003700">
    <property type="term" value="F:DNA-binding transcription factor activity"/>
    <property type="evidence" value="ECO:0007669"/>
    <property type="project" value="TreeGrafter"/>
</dbReference>
<dbReference type="SUPFAM" id="SSF46689">
    <property type="entry name" value="Homeodomain-like"/>
    <property type="match status" value="1"/>
</dbReference>